<evidence type="ECO:0000313" key="7">
    <source>
        <dbReference type="Proteomes" id="UP000435177"/>
    </source>
</evidence>
<dbReference type="NCBIfam" id="TIGR01509">
    <property type="entry name" value="HAD-SF-IA-v3"/>
    <property type="match status" value="1"/>
</dbReference>
<reference evidence="4 7" key="2">
    <citation type="submission" date="2019-11" db="EMBL/GenBank/DDBJ databases">
        <title>Draft genome sequences of five Paenibacillus species of dairy origin.</title>
        <authorList>
            <person name="Olajide A.M."/>
            <person name="Chen S."/>
            <person name="Lapointe G."/>
        </authorList>
    </citation>
    <scope>NUCLEOTIDE SEQUENCE [LARGE SCALE GENOMIC DNA]</scope>
    <source>
        <strain evidence="4 7">3CS1</strain>
    </source>
</reference>
<dbReference type="InterPro" id="IPR036412">
    <property type="entry name" value="HAD-like_sf"/>
</dbReference>
<dbReference type="RefSeq" id="WP_095263655.1">
    <property type="nucleotide sequence ID" value="NZ_NPBY01000011.1"/>
</dbReference>
<evidence type="ECO:0000256" key="2">
    <source>
        <dbReference type="ARBA" id="ARBA00022842"/>
    </source>
</evidence>
<dbReference type="Gene3D" id="1.20.120.710">
    <property type="entry name" value="Haloacid dehalogenase hydrolase-like domain"/>
    <property type="match status" value="1"/>
</dbReference>
<organism evidence="5 6">
    <name type="scientific">Paenibacillus campinasensis</name>
    <dbReference type="NCBI Taxonomy" id="66347"/>
    <lineage>
        <taxon>Bacteria</taxon>
        <taxon>Bacillati</taxon>
        <taxon>Bacillota</taxon>
        <taxon>Bacilli</taxon>
        <taxon>Bacillales</taxon>
        <taxon>Paenibacillaceae</taxon>
        <taxon>Paenibacillus</taxon>
    </lineage>
</organism>
<dbReference type="InterPro" id="IPR044266">
    <property type="entry name" value="PSP_YsaA"/>
</dbReference>
<dbReference type="PANTHER" id="PTHR46470">
    <property type="entry name" value="N-ACYLNEURAMINATE-9-PHOSPHATASE"/>
    <property type="match status" value="1"/>
</dbReference>
<dbReference type="InterPro" id="IPR006439">
    <property type="entry name" value="HAD-SF_hydro_IA"/>
</dbReference>
<dbReference type="GO" id="GO:0006564">
    <property type="term" value="P:L-serine biosynthetic process"/>
    <property type="evidence" value="ECO:0007669"/>
    <property type="project" value="UniProtKB-UniRule"/>
</dbReference>
<keyword evidence="3" id="KW-0718">Serine biosynthesis</keyword>
<dbReference type="Pfam" id="PF00702">
    <property type="entry name" value="Hydrolase"/>
    <property type="match status" value="1"/>
</dbReference>
<dbReference type="Gene3D" id="3.40.50.1000">
    <property type="entry name" value="HAD superfamily/HAD-like"/>
    <property type="match status" value="1"/>
</dbReference>
<dbReference type="EMBL" id="NPBY01000011">
    <property type="protein sequence ID" value="PAD79609.1"/>
    <property type="molecule type" value="Genomic_DNA"/>
</dbReference>
<dbReference type="PANTHER" id="PTHR46470:SF3">
    <property type="entry name" value="N-ACYLNEURAMINATE-9-PHOSPHATASE"/>
    <property type="match status" value="1"/>
</dbReference>
<gene>
    <name evidence="5" type="ORF">CHH67_03785</name>
    <name evidence="4" type="ORF">GNP94_07870</name>
</gene>
<evidence type="ECO:0000313" key="6">
    <source>
        <dbReference type="Proteomes" id="UP000215596"/>
    </source>
</evidence>
<sequence>MGKLAVVFDLDDTLLWDERSVEEAFEATCRTAAEHTGVNASELLASVREEARALYESYDTYAFTKMIGINPFEGLWANFTAGEQPEFRQLQQLAPVYRKESWRRGLLRCGIDDETLAASLADQFGAERRARPYVYEETYEVLKYLQGKVKLLLLTNGSPDLQQEKLDGVPELSPYFDHIVISGSFGKGKPDVSIFTHALGLLGIEPQDAVMVGDKLTTDIKGGNAAGMTTVWINRTGRPHDPEITPDYEIKHLTELYAILSEV</sequence>
<dbReference type="InterPro" id="IPR051400">
    <property type="entry name" value="HAD-like_hydrolase"/>
</dbReference>
<protein>
    <recommendedName>
        <fullName evidence="3">Phosphoserine phosphatase</fullName>
        <shortName evidence="3">PSP</shortName>
        <ecNumber evidence="3">3.1.3.3</ecNumber>
    </recommendedName>
</protein>
<evidence type="ECO:0000256" key="1">
    <source>
        <dbReference type="ARBA" id="ARBA00022801"/>
    </source>
</evidence>
<keyword evidence="7" id="KW-1185">Reference proteome</keyword>
<comment type="cofactor">
    <cofactor evidence="3">
        <name>Mg(2+)</name>
        <dbReference type="ChEBI" id="CHEBI:18420"/>
    </cofactor>
    <cofactor evidence="3">
        <name>Co(2+)</name>
        <dbReference type="ChEBI" id="CHEBI:48828"/>
    </cofactor>
</comment>
<proteinExistence type="inferred from homology"/>
<comment type="pathway">
    <text evidence="3">Amino-acid biosynthesis; L-serine biosynthesis; L-serine from 3-phospho-D-glycerate: step 3/3.</text>
</comment>
<dbReference type="SUPFAM" id="SSF56784">
    <property type="entry name" value="HAD-like"/>
    <property type="match status" value="1"/>
</dbReference>
<dbReference type="OrthoDB" id="9809962at2"/>
<reference evidence="5 6" key="1">
    <citation type="submission" date="2017-07" db="EMBL/GenBank/DDBJ databases">
        <title>Isolation and whole genome analysis of endospore-forming bacteria from heroin.</title>
        <authorList>
            <person name="Kalinowski J."/>
            <person name="Ahrens B."/>
            <person name="Al-Dilaimi A."/>
            <person name="Winkler A."/>
            <person name="Wibberg D."/>
            <person name="Schleenbecker U."/>
            <person name="Ruckert C."/>
            <person name="Wolfel R."/>
            <person name="Grass G."/>
        </authorList>
    </citation>
    <scope>NUCLEOTIDE SEQUENCE [LARGE SCALE GENOMIC DNA]</scope>
    <source>
        <strain evidence="5 6">7537-G1</strain>
    </source>
</reference>
<dbReference type="HAMAP" id="MF_02240">
    <property type="entry name" value="PSP"/>
    <property type="match status" value="1"/>
</dbReference>
<dbReference type="EMBL" id="WOAA01000004">
    <property type="protein sequence ID" value="MUG65926.1"/>
    <property type="molecule type" value="Genomic_DNA"/>
</dbReference>
<comment type="similarity">
    <text evidence="3">Belongs to the HAD-like hydrolase superfamily.</text>
</comment>
<keyword evidence="3" id="KW-0170">Cobalt</keyword>
<keyword evidence="1 3" id="KW-0378">Hydrolase</keyword>
<dbReference type="NCBIfam" id="TIGR01549">
    <property type="entry name" value="HAD-SF-IA-v1"/>
    <property type="match status" value="1"/>
</dbReference>
<comment type="catalytic activity">
    <reaction evidence="3">
        <text>O-phospho-D-serine + H2O = D-serine + phosphate</text>
        <dbReference type="Rhea" id="RHEA:24873"/>
        <dbReference type="ChEBI" id="CHEBI:15377"/>
        <dbReference type="ChEBI" id="CHEBI:35247"/>
        <dbReference type="ChEBI" id="CHEBI:43474"/>
        <dbReference type="ChEBI" id="CHEBI:58680"/>
        <dbReference type="EC" id="3.1.3.3"/>
    </reaction>
</comment>
<dbReference type="SFLD" id="SFLDG01129">
    <property type="entry name" value="C1.5:_HAD__Beta-PGM__Phosphata"/>
    <property type="match status" value="1"/>
</dbReference>
<dbReference type="AlphaFoldDB" id="A0A268F2M9"/>
<keyword evidence="2 3" id="KW-0460">Magnesium</keyword>
<dbReference type="CDD" id="cd04305">
    <property type="entry name" value="HAD_Neu5Ac-Pase_like"/>
    <property type="match status" value="1"/>
</dbReference>
<dbReference type="GO" id="GO:0036424">
    <property type="term" value="F:L-phosphoserine phosphatase activity"/>
    <property type="evidence" value="ECO:0007669"/>
    <property type="project" value="UniProtKB-UniRule"/>
</dbReference>
<comment type="caution">
    <text evidence="5">The sequence shown here is derived from an EMBL/GenBank/DDBJ whole genome shotgun (WGS) entry which is preliminary data.</text>
</comment>
<comment type="function">
    <text evidence="3">Catalyzes the last step of the phosphorylated serine biosynthetic pathway, i.e. dephosphorylation of O-phospho-L-serine to form L-serine.</text>
</comment>
<evidence type="ECO:0000256" key="3">
    <source>
        <dbReference type="HAMAP-Rule" id="MF_02240"/>
    </source>
</evidence>
<dbReference type="Proteomes" id="UP000215596">
    <property type="component" value="Unassembled WGS sequence"/>
</dbReference>
<name>A0A268F2M9_9BACL</name>
<accession>A0A268F2M9</accession>
<dbReference type="EC" id="3.1.3.3" evidence="3"/>
<dbReference type="Proteomes" id="UP000435177">
    <property type="component" value="Unassembled WGS sequence"/>
</dbReference>
<dbReference type="SFLD" id="SFLDS00003">
    <property type="entry name" value="Haloacid_Dehalogenase"/>
    <property type="match status" value="1"/>
</dbReference>
<evidence type="ECO:0000313" key="4">
    <source>
        <dbReference type="EMBL" id="MUG65926.1"/>
    </source>
</evidence>
<keyword evidence="3" id="KW-0028">Amino-acid biosynthesis</keyword>
<comment type="catalytic activity">
    <reaction evidence="3">
        <text>O-phospho-L-serine + H2O = L-serine + phosphate</text>
        <dbReference type="Rhea" id="RHEA:21208"/>
        <dbReference type="ChEBI" id="CHEBI:15377"/>
        <dbReference type="ChEBI" id="CHEBI:33384"/>
        <dbReference type="ChEBI" id="CHEBI:43474"/>
        <dbReference type="ChEBI" id="CHEBI:57524"/>
        <dbReference type="EC" id="3.1.3.3"/>
    </reaction>
</comment>
<evidence type="ECO:0000313" key="5">
    <source>
        <dbReference type="EMBL" id="PAD79609.1"/>
    </source>
</evidence>
<dbReference type="InterPro" id="IPR023214">
    <property type="entry name" value="HAD_sf"/>
</dbReference>